<feature type="domain" description="Htaa" evidence="4">
    <location>
        <begin position="42"/>
        <end position="168"/>
    </location>
</feature>
<evidence type="ECO:0000256" key="3">
    <source>
        <dbReference type="SAM" id="SignalP"/>
    </source>
</evidence>
<feature type="compositionally biased region" description="Low complexity" evidence="1">
    <location>
        <begin position="202"/>
        <end position="240"/>
    </location>
</feature>
<evidence type="ECO:0000256" key="1">
    <source>
        <dbReference type="SAM" id="MobiDB-lite"/>
    </source>
</evidence>
<accession>A0AB39M1L0</accession>
<feature type="region of interest" description="Disordered" evidence="1">
    <location>
        <begin position="416"/>
        <end position="454"/>
    </location>
</feature>
<proteinExistence type="predicted"/>
<dbReference type="InterPro" id="IPR007331">
    <property type="entry name" value="Htaa"/>
</dbReference>
<feature type="transmembrane region" description="Helical" evidence="2">
    <location>
        <begin position="473"/>
        <end position="494"/>
    </location>
</feature>
<keyword evidence="2" id="KW-0812">Transmembrane</keyword>
<feature type="signal peptide" evidence="3">
    <location>
        <begin position="1"/>
        <end position="33"/>
    </location>
</feature>
<evidence type="ECO:0000313" key="5">
    <source>
        <dbReference type="EMBL" id="XDQ00058.1"/>
    </source>
</evidence>
<name>A0AB39M1L0_9ACTN</name>
<protein>
    <submittedName>
        <fullName evidence="5">HtaA domain-containing protein</fullName>
    </submittedName>
</protein>
<gene>
    <name evidence="5" type="ORF">AB5J58_07665</name>
</gene>
<evidence type="ECO:0000256" key="2">
    <source>
        <dbReference type="SAM" id="Phobius"/>
    </source>
</evidence>
<keyword evidence="2" id="KW-0472">Membrane</keyword>
<organism evidence="5">
    <name type="scientific">Streptomyces sp. R08</name>
    <dbReference type="NCBI Taxonomy" id="3238624"/>
    <lineage>
        <taxon>Bacteria</taxon>
        <taxon>Bacillati</taxon>
        <taxon>Actinomycetota</taxon>
        <taxon>Actinomycetes</taxon>
        <taxon>Kitasatosporales</taxon>
        <taxon>Streptomycetaceae</taxon>
        <taxon>Streptomyces</taxon>
    </lineage>
</organism>
<keyword evidence="3" id="KW-0732">Signal</keyword>
<dbReference type="AlphaFoldDB" id="A0AB39M1L0"/>
<feature type="compositionally biased region" description="Gly residues" evidence="1">
    <location>
        <begin position="428"/>
        <end position="438"/>
    </location>
</feature>
<reference evidence="5" key="1">
    <citation type="submission" date="2024-07" db="EMBL/GenBank/DDBJ databases">
        <authorList>
            <person name="Yu S.T."/>
        </authorList>
    </citation>
    <scope>NUCLEOTIDE SEQUENCE</scope>
    <source>
        <strain evidence="5">R08</strain>
    </source>
</reference>
<dbReference type="Pfam" id="PF04213">
    <property type="entry name" value="HtaA"/>
    <property type="match status" value="2"/>
</dbReference>
<feature type="domain" description="Htaa" evidence="4">
    <location>
        <begin position="247"/>
        <end position="407"/>
    </location>
</feature>
<dbReference type="EMBL" id="CP163431">
    <property type="protein sequence ID" value="XDQ00058.1"/>
    <property type="molecule type" value="Genomic_DNA"/>
</dbReference>
<dbReference type="InterPro" id="IPR006311">
    <property type="entry name" value="TAT_signal"/>
</dbReference>
<feature type="region of interest" description="Disordered" evidence="1">
    <location>
        <begin position="181"/>
        <end position="248"/>
    </location>
</feature>
<keyword evidence="2" id="KW-1133">Transmembrane helix</keyword>
<feature type="compositionally biased region" description="Low complexity" evidence="1">
    <location>
        <begin position="418"/>
        <end position="427"/>
    </location>
</feature>
<sequence>MPVRPRRSFALAAAVATAAALGATALATTTASAAEVPLSGYELTWGIKQSYRTYVSTYAQGTFTATDGASQAANNGVFTFTAGTGTYDTTSHALHLTFKGTLTAKSTLHGFVREMSDFQYDSAAGTLTADLVSDGGTKQQDVTLAKVAAPTSQDLKDLGTTLTAAAGTFLGSDSYANAAGDPLSALKPASTTSPSPTPTPSTTPTQSATPSATPTQSATPSATSSSSPSASPSDTASEPATKGDIADGRLTWGVKESFRSYVVGSVAKGEITTSGGATQAAGNGVFTFTGATGGYDTDADTLTAAFDGAVNFKGHEDNGTYGLDLTFTDLKATLDGGTGTLTADVTSLGEKSEDVVLADLKAASTEVTAKDDVITLDDVTTTLTAAGAKAFGGFYQSGAELDPLDLSVALTADATLPTDGASSTTGTGSSGTSGGTGGADNSATTGSTSGGVTGSTTGDVTGALASTGSEVPVAALGTAAAVTAAAGAGVVFAMRRRRTQA</sequence>
<dbReference type="RefSeq" id="WP_369186971.1">
    <property type="nucleotide sequence ID" value="NZ_CP163431.1"/>
</dbReference>
<evidence type="ECO:0000259" key="4">
    <source>
        <dbReference type="Pfam" id="PF04213"/>
    </source>
</evidence>
<dbReference type="PROSITE" id="PS51318">
    <property type="entry name" value="TAT"/>
    <property type="match status" value="1"/>
</dbReference>
<feature type="chain" id="PRO_5044223767" evidence="3">
    <location>
        <begin position="34"/>
        <end position="501"/>
    </location>
</feature>